<proteinExistence type="inferred from homology"/>
<dbReference type="OrthoDB" id="47007at2759"/>
<dbReference type="SUPFAM" id="SSF51735">
    <property type="entry name" value="NAD(P)-binding Rossmann-fold domains"/>
    <property type="match status" value="1"/>
</dbReference>
<dbReference type="PhylomeDB" id="A0A0D2WUQ9"/>
<dbReference type="AlphaFoldDB" id="A0A0D2WUQ9"/>
<dbReference type="RefSeq" id="XP_004344391.1">
    <property type="nucleotide sequence ID" value="XM_004344341.2"/>
</dbReference>
<gene>
    <name evidence="6" type="ORF">CAOG_006770</name>
</gene>
<dbReference type="InterPro" id="IPR036291">
    <property type="entry name" value="NAD(P)-bd_dom_sf"/>
</dbReference>
<comment type="catalytic activity">
    <reaction evidence="3">
        <text>a (3R)-hydroxyacyl-[ACP] + NADP(+) = a 3-oxoacyl-[ACP] + NADPH + H(+)</text>
        <dbReference type="Rhea" id="RHEA:17397"/>
        <dbReference type="Rhea" id="RHEA-COMP:9916"/>
        <dbReference type="Rhea" id="RHEA-COMP:9945"/>
        <dbReference type="ChEBI" id="CHEBI:15378"/>
        <dbReference type="ChEBI" id="CHEBI:57783"/>
        <dbReference type="ChEBI" id="CHEBI:58349"/>
        <dbReference type="ChEBI" id="CHEBI:78776"/>
        <dbReference type="ChEBI" id="CHEBI:78827"/>
        <dbReference type="EC" id="1.1.1.100"/>
    </reaction>
</comment>
<evidence type="ECO:0000256" key="4">
    <source>
        <dbReference type="RuleBase" id="RU000363"/>
    </source>
</evidence>
<dbReference type="InParanoid" id="A0A0D2WUQ9"/>
<dbReference type="PRINTS" id="PR00081">
    <property type="entry name" value="GDHRDH"/>
</dbReference>
<accession>A0A0D2WUQ9</accession>
<organism evidence="6 7">
    <name type="scientific">Capsaspora owczarzaki (strain ATCC 30864)</name>
    <dbReference type="NCBI Taxonomy" id="595528"/>
    <lineage>
        <taxon>Eukaryota</taxon>
        <taxon>Filasterea</taxon>
        <taxon>Capsaspora</taxon>
    </lineage>
</organism>
<dbReference type="OMA" id="WGQRFPP"/>
<evidence type="ECO:0000256" key="3">
    <source>
        <dbReference type="ARBA" id="ARBA00048508"/>
    </source>
</evidence>
<evidence type="ECO:0000259" key="5">
    <source>
        <dbReference type="SMART" id="SM00822"/>
    </source>
</evidence>
<dbReference type="InterPro" id="IPR057326">
    <property type="entry name" value="KR_dom"/>
</dbReference>
<evidence type="ECO:0000256" key="2">
    <source>
        <dbReference type="ARBA" id="ARBA00012948"/>
    </source>
</evidence>
<dbReference type="InterPro" id="IPR050259">
    <property type="entry name" value="SDR"/>
</dbReference>
<evidence type="ECO:0000313" key="7">
    <source>
        <dbReference type="Proteomes" id="UP000008743"/>
    </source>
</evidence>
<feature type="domain" description="Ketoreductase" evidence="5">
    <location>
        <begin position="8"/>
        <end position="192"/>
    </location>
</feature>
<dbReference type="SMART" id="SM00822">
    <property type="entry name" value="PKS_KR"/>
    <property type="match status" value="1"/>
</dbReference>
<dbReference type="Gene3D" id="3.40.50.720">
    <property type="entry name" value="NAD(P)-binding Rossmann-like Domain"/>
    <property type="match status" value="1"/>
</dbReference>
<sequence>MHLRLDGKLVLVTASTGGIGEAIATSLAREGARVIVNGRSQASVDAAIARIRVAVPGALLEPLAADNGTAEGNAATVRHFPDVDILVNNLGIFNAVPFFELSDAEWTDMFQVNVMSGVRLSRHYLKRMIARNEGRVLFVSSESGVSPDPDMAHYSATKTTQLSLSRSLAQLTQGTNVSVNTVLPGPTRTDGVVQLVKNLFPDVPYAEAERKFMHENRPNSLIARLMAPEEIADAVTFLASPLSSAINGAAIRLDGGLVRTIV</sequence>
<dbReference type="EC" id="1.1.1.100" evidence="2"/>
<evidence type="ECO:0000313" key="6">
    <source>
        <dbReference type="EMBL" id="KJE96445.1"/>
    </source>
</evidence>
<dbReference type="STRING" id="595528.A0A0D2WUQ9"/>
<dbReference type="FunFam" id="3.40.50.720:FF:000084">
    <property type="entry name" value="Short-chain dehydrogenase reductase"/>
    <property type="match status" value="1"/>
</dbReference>
<dbReference type="PRINTS" id="PR00080">
    <property type="entry name" value="SDRFAMILY"/>
</dbReference>
<dbReference type="Pfam" id="PF00106">
    <property type="entry name" value="adh_short"/>
    <property type="match status" value="1"/>
</dbReference>
<name>A0A0D2WUQ9_CAPO3</name>
<protein>
    <recommendedName>
        <fullName evidence="2">3-oxoacyl-[acyl-carrier-protein] reductase</fullName>
        <ecNumber evidence="2">1.1.1.100</ecNumber>
    </recommendedName>
</protein>
<reference evidence="7" key="1">
    <citation type="submission" date="2011-02" db="EMBL/GenBank/DDBJ databases">
        <title>The Genome Sequence of Capsaspora owczarzaki ATCC 30864.</title>
        <authorList>
            <person name="Russ C."/>
            <person name="Cuomo C."/>
            <person name="Burger G."/>
            <person name="Gray M.W."/>
            <person name="Holland P.W.H."/>
            <person name="King N."/>
            <person name="Lang F.B.F."/>
            <person name="Roger A.J."/>
            <person name="Ruiz-Trillo I."/>
            <person name="Young S.K."/>
            <person name="Zeng Q."/>
            <person name="Gargeya S."/>
            <person name="Alvarado L."/>
            <person name="Berlin A."/>
            <person name="Chapman S.B."/>
            <person name="Chen Z."/>
            <person name="Freedman E."/>
            <person name="Gellesch M."/>
            <person name="Goldberg J."/>
            <person name="Griggs A."/>
            <person name="Gujja S."/>
            <person name="Heilman E."/>
            <person name="Heiman D."/>
            <person name="Howarth C."/>
            <person name="Mehta T."/>
            <person name="Neiman D."/>
            <person name="Pearson M."/>
            <person name="Roberts A."/>
            <person name="Saif S."/>
            <person name="Shea T."/>
            <person name="Shenoy N."/>
            <person name="Sisk P."/>
            <person name="Stolte C."/>
            <person name="Sykes S."/>
            <person name="White J."/>
            <person name="Yandava C."/>
            <person name="Haas B."/>
            <person name="Nusbaum C."/>
            <person name="Birren B."/>
        </authorList>
    </citation>
    <scope>NUCLEOTIDE SEQUENCE</scope>
    <source>
        <strain evidence="7">ATCC 30864</strain>
    </source>
</reference>
<dbReference type="CDD" id="cd05233">
    <property type="entry name" value="SDR_c"/>
    <property type="match status" value="1"/>
</dbReference>
<dbReference type="InterPro" id="IPR002347">
    <property type="entry name" value="SDR_fam"/>
</dbReference>
<comment type="similarity">
    <text evidence="1 4">Belongs to the short-chain dehydrogenases/reductases (SDR) family.</text>
</comment>
<dbReference type="PANTHER" id="PTHR42879">
    <property type="entry name" value="3-OXOACYL-(ACYL-CARRIER-PROTEIN) REDUCTASE"/>
    <property type="match status" value="1"/>
</dbReference>
<dbReference type="eggNOG" id="KOG0725">
    <property type="taxonomic scope" value="Eukaryota"/>
</dbReference>
<dbReference type="Proteomes" id="UP000008743">
    <property type="component" value="Unassembled WGS sequence"/>
</dbReference>
<evidence type="ECO:0000256" key="1">
    <source>
        <dbReference type="ARBA" id="ARBA00006484"/>
    </source>
</evidence>
<keyword evidence="7" id="KW-1185">Reference proteome</keyword>
<dbReference type="EMBL" id="KE346371">
    <property type="protein sequence ID" value="KJE96445.1"/>
    <property type="molecule type" value="Genomic_DNA"/>
</dbReference>
<dbReference type="GO" id="GO:0004316">
    <property type="term" value="F:3-oxoacyl-[acyl-carrier-protein] reductase (NADPH) activity"/>
    <property type="evidence" value="ECO:0007669"/>
    <property type="project" value="UniProtKB-EC"/>
</dbReference>